<evidence type="ECO:0000256" key="7">
    <source>
        <dbReference type="HAMAP-Rule" id="MF_00607"/>
    </source>
</evidence>
<dbReference type="EMBL" id="JACEIP010000006">
    <property type="protein sequence ID" value="MBA4542456.1"/>
    <property type="molecule type" value="Genomic_DNA"/>
</dbReference>
<dbReference type="PROSITE" id="PS01131">
    <property type="entry name" value="RRNA_A_DIMETH"/>
    <property type="match status" value="1"/>
</dbReference>
<feature type="binding site" evidence="7 8">
    <location>
        <position position="28"/>
    </location>
    <ligand>
        <name>S-adenosyl-L-methionine</name>
        <dbReference type="ChEBI" id="CHEBI:59789"/>
    </ligand>
</feature>
<comment type="catalytic activity">
    <reaction evidence="7">
        <text>adenosine(1518)/adenosine(1519) in 16S rRNA + 4 S-adenosyl-L-methionine = N(6)-dimethyladenosine(1518)/N(6)-dimethyladenosine(1519) in 16S rRNA + 4 S-adenosyl-L-homocysteine + 4 H(+)</text>
        <dbReference type="Rhea" id="RHEA:19609"/>
        <dbReference type="Rhea" id="RHEA-COMP:10232"/>
        <dbReference type="Rhea" id="RHEA-COMP:10233"/>
        <dbReference type="ChEBI" id="CHEBI:15378"/>
        <dbReference type="ChEBI" id="CHEBI:57856"/>
        <dbReference type="ChEBI" id="CHEBI:59789"/>
        <dbReference type="ChEBI" id="CHEBI:74411"/>
        <dbReference type="ChEBI" id="CHEBI:74493"/>
        <dbReference type="EC" id="2.1.1.182"/>
    </reaction>
</comment>
<dbReference type="Gene3D" id="1.10.8.100">
    <property type="entry name" value="Ribosomal RNA adenine dimethylase-like, domain 2"/>
    <property type="match status" value="1"/>
</dbReference>
<feature type="domain" description="Ribosomal RNA adenine methylase transferase N-terminal" evidence="9">
    <location>
        <begin position="35"/>
        <end position="211"/>
    </location>
</feature>
<comment type="similarity">
    <text evidence="7">Belongs to the class I-like SAM-binding methyltransferase superfamily. rRNA adenine N(6)-methyltransferase family. RsmA subfamily.</text>
</comment>
<keyword evidence="3 7" id="KW-0489">Methyltransferase</keyword>
<feature type="binding site" evidence="7 8">
    <location>
        <position position="30"/>
    </location>
    <ligand>
        <name>S-adenosyl-L-methionine</name>
        <dbReference type="ChEBI" id="CHEBI:59789"/>
    </ligand>
</feature>
<dbReference type="InterPro" id="IPR020596">
    <property type="entry name" value="rRNA_Ade_Mease_Trfase_CS"/>
</dbReference>
<dbReference type="GO" id="GO:0052908">
    <property type="term" value="F:16S rRNA (adenine(1518)-N(6)/adenine(1519)-N(6))-dimethyltransferase activity"/>
    <property type="evidence" value="ECO:0007669"/>
    <property type="project" value="UniProtKB-EC"/>
</dbReference>
<dbReference type="CDD" id="cd02440">
    <property type="entry name" value="AdoMet_MTases"/>
    <property type="match status" value="1"/>
</dbReference>
<evidence type="ECO:0000256" key="5">
    <source>
        <dbReference type="ARBA" id="ARBA00022691"/>
    </source>
</evidence>
<dbReference type="Pfam" id="PF00398">
    <property type="entry name" value="RrnaAD"/>
    <property type="match status" value="1"/>
</dbReference>
<feature type="binding site" evidence="7 8">
    <location>
        <position position="55"/>
    </location>
    <ligand>
        <name>S-adenosyl-L-methionine</name>
        <dbReference type="ChEBI" id="CHEBI:59789"/>
    </ligand>
</feature>
<proteinExistence type="inferred from homology"/>
<name>A0A7W1X9D4_9BACL</name>
<dbReference type="EC" id="2.1.1.182" evidence="7"/>
<evidence type="ECO:0000256" key="2">
    <source>
        <dbReference type="ARBA" id="ARBA00022552"/>
    </source>
</evidence>
<dbReference type="FunFam" id="3.40.50.150:FF:000023">
    <property type="entry name" value="Ribosomal RNA small subunit methyltransferase A"/>
    <property type="match status" value="1"/>
</dbReference>
<evidence type="ECO:0000256" key="1">
    <source>
        <dbReference type="ARBA" id="ARBA00022490"/>
    </source>
</evidence>
<evidence type="ECO:0000256" key="6">
    <source>
        <dbReference type="ARBA" id="ARBA00022884"/>
    </source>
</evidence>
<dbReference type="NCBIfam" id="TIGR00755">
    <property type="entry name" value="ksgA"/>
    <property type="match status" value="1"/>
</dbReference>
<keyword evidence="2 7" id="KW-0698">rRNA processing</keyword>
<dbReference type="InterPro" id="IPR020598">
    <property type="entry name" value="rRNA_Ade_methylase_Trfase_N"/>
</dbReference>
<feature type="binding site" evidence="7 8">
    <location>
        <position position="126"/>
    </location>
    <ligand>
        <name>S-adenosyl-L-methionine</name>
        <dbReference type="ChEBI" id="CHEBI:59789"/>
    </ligand>
</feature>
<reference evidence="10 11" key="1">
    <citation type="submission" date="2020-07" db="EMBL/GenBank/DDBJ databases">
        <authorList>
            <person name="Feng H."/>
        </authorList>
    </citation>
    <scope>NUCLEOTIDE SEQUENCE [LARGE SCALE GENOMIC DNA]</scope>
    <source>
        <strain evidence="11">s-11</strain>
    </source>
</reference>
<dbReference type="PANTHER" id="PTHR11727">
    <property type="entry name" value="DIMETHYLADENOSINE TRANSFERASE"/>
    <property type="match status" value="1"/>
</dbReference>
<protein>
    <recommendedName>
        <fullName evidence="7">Ribosomal RNA small subunit methyltransferase A</fullName>
        <ecNumber evidence="7">2.1.1.182</ecNumber>
    </recommendedName>
    <alternativeName>
        <fullName evidence="7">16S rRNA (adenine(1518)-N(6)/adenine(1519)-N(6))-dimethyltransferase</fullName>
    </alternativeName>
    <alternativeName>
        <fullName evidence="7">16S rRNA dimethyladenosine transferase</fullName>
    </alternativeName>
    <alternativeName>
        <fullName evidence="7">16S rRNA dimethylase</fullName>
    </alternativeName>
    <alternativeName>
        <fullName evidence="7">S-adenosylmethionine-6-N', N'-adenosyl(rRNA) dimethyltransferase</fullName>
    </alternativeName>
</protein>
<evidence type="ECO:0000256" key="4">
    <source>
        <dbReference type="ARBA" id="ARBA00022679"/>
    </source>
</evidence>
<evidence type="ECO:0000256" key="8">
    <source>
        <dbReference type="PROSITE-ProRule" id="PRU01026"/>
    </source>
</evidence>
<keyword evidence="6 7" id="KW-0694">RNA-binding</keyword>
<sequence length="297" mass="33100">MTQKPISVRTRDILNQYGIILKKSLGQNFLTDSHVLDKIIRAADLTPDSGVIEIGPGIGALTERIADQAKKVVAVEIDGRLVPVLKDLFQTRPQVEIVHGDALTVDLHALVDEYFQKVNSLHVVANLPYYVTSPIVIRLLTERLPLKNIVIMIQKEVADRMTAKPGTKDYSSLSVLVQYFAEAKEVARVPSHVFVPRPQVDSAVACLTIRDQPAVEVGNQSLFFKIVRAAFAQRRKTLLNSLHANLLTSLDKAEVERLLREADIDPKRRGETLDLAEYARLTEVIDAKADTNLRLDV</sequence>
<dbReference type="Gene3D" id="3.40.50.150">
    <property type="entry name" value="Vaccinia Virus protein VP39"/>
    <property type="match status" value="1"/>
</dbReference>
<dbReference type="HAMAP" id="MF_00607">
    <property type="entry name" value="16SrRNA_methyltr_A"/>
    <property type="match status" value="1"/>
</dbReference>
<dbReference type="InterPro" id="IPR001737">
    <property type="entry name" value="KsgA/Erm"/>
</dbReference>
<feature type="binding site" evidence="7 8">
    <location>
        <position position="101"/>
    </location>
    <ligand>
        <name>S-adenosyl-L-methionine</name>
        <dbReference type="ChEBI" id="CHEBI:59789"/>
    </ligand>
</feature>
<evidence type="ECO:0000259" key="9">
    <source>
        <dbReference type="SMART" id="SM00650"/>
    </source>
</evidence>
<keyword evidence="4 7" id="KW-0808">Transferase</keyword>
<dbReference type="SMART" id="SM00650">
    <property type="entry name" value="rADc"/>
    <property type="match status" value="1"/>
</dbReference>
<organism evidence="10 11">
    <name type="scientific">Thermoactinomyces daqus</name>
    <dbReference type="NCBI Taxonomy" id="1329516"/>
    <lineage>
        <taxon>Bacteria</taxon>
        <taxon>Bacillati</taxon>
        <taxon>Bacillota</taxon>
        <taxon>Bacilli</taxon>
        <taxon>Bacillales</taxon>
        <taxon>Thermoactinomycetaceae</taxon>
        <taxon>Thermoactinomyces</taxon>
    </lineage>
</organism>
<dbReference type="InterPro" id="IPR023165">
    <property type="entry name" value="rRNA_Ade_diMease-like_C"/>
</dbReference>
<dbReference type="OrthoDB" id="9814755at2"/>
<dbReference type="GO" id="GO:0003723">
    <property type="term" value="F:RNA binding"/>
    <property type="evidence" value="ECO:0007669"/>
    <property type="project" value="UniProtKB-UniRule"/>
</dbReference>
<evidence type="ECO:0000313" key="10">
    <source>
        <dbReference type="EMBL" id="MBA4542456.1"/>
    </source>
</evidence>
<accession>A0A7W1X9D4</accession>
<dbReference type="InterPro" id="IPR011530">
    <property type="entry name" value="rRNA_adenine_dimethylase"/>
</dbReference>
<keyword evidence="11" id="KW-1185">Reference proteome</keyword>
<dbReference type="PANTHER" id="PTHR11727:SF7">
    <property type="entry name" value="DIMETHYLADENOSINE TRANSFERASE-RELATED"/>
    <property type="match status" value="1"/>
</dbReference>
<dbReference type="AlphaFoldDB" id="A0A7W1X9D4"/>
<keyword evidence="1 7" id="KW-0963">Cytoplasm</keyword>
<dbReference type="Proteomes" id="UP000530514">
    <property type="component" value="Unassembled WGS sequence"/>
</dbReference>
<keyword evidence="5 7" id="KW-0949">S-adenosyl-L-methionine</keyword>
<gene>
    <name evidence="7 10" type="primary">rsmA</name>
    <name evidence="7" type="synonym">ksgA</name>
    <name evidence="10" type="ORF">H1164_06010</name>
</gene>
<comment type="function">
    <text evidence="7">Specifically dimethylates two adjacent adenosines (A1518 and A1519) in the loop of a conserved hairpin near the 3'-end of 16S rRNA in the 30S particle. May play a critical role in biogenesis of 30S subunits.</text>
</comment>
<dbReference type="SUPFAM" id="SSF53335">
    <property type="entry name" value="S-adenosyl-L-methionine-dependent methyltransferases"/>
    <property type="match status" value="1"/>
</dbReference>
<dbReference type="GO" id="GO:0005829">
    <property type="term" value="C:cytosol"/>
    <property type="evidence" value="ECO:0007669"/>
    <property type="project" value="TreeGrafter"/>
</dbReference>
<comment type="caution">
    <text evidence="10">The sequence shown here is derived from an EMBL/GenBank/DDBJ whole genome shotgun (WGS) entry which is preliminary data.</text>
</comment>
<dbReference type="PROSITE" id="PS51689">
    <property type="entry name" value="SAM_RNA_A_N6_MT"/>
    <property type="match status" value="1"/>
</dbReference>
<dbReference type="InterPro" id="IPR029063">
    <property type="entry name" value="SAM-dependent_MTases_sf"/>
</dbReference>
<feature type="binding site" evidence="7 8">
    <location>
        <position position="76"/>
    </location>
    <ligand>
        <name>S-adenosyl-L-methionine</name>
        <dbReference type="ChEBI" id="CHEBI:59789"/>
    </ligand>
</feature>
<evidence type="ECO:0000256" key="3">
    <source>
        <dbReference type="ARBA" id="ARBA00022603"/>
    </source>
</evidence>
<evidence type="ECO:0000313" key="11">
    <source>
        <dbReference type="Proteomes" id="UP000530514"/>
    </source>
</evidence>
<comment type="subcellular location">
    <subcellularLocation>
        <location evidence="7">Cytoplasm</location>
    </subcellularLocation>
</comment>